<dbReference type="InterPro" id="IPR000182">
    <property type="entry name" value="GNAT_dom"/>
</dbReference>
<organism evidence="2 3">
    <name type="scientific">Nocardioides thalensis</name>
    <dbReference type="NCBI Taxonomy" id="1914755"/>
    <lineage>
        <taxon>Bacteria</taxon>
        <taxon>Bacillati</taxon>
        <taxon>Actinomycetota</taxon>
        <taxon>Actinomycetes</taxon>
        <taxon>Propionibacteriales</taxon>
        <taxon>Nocardioidaceae</taxon>
        <taxon>Nocardioides</taxon>
    </lineage>
</organism>
<accession>A0A853C0Y8</accession>
<dbReference type="PANTHER" id="PTHR43610">
    <property type="entry name" value="BLL6696 PROTEIN"/>
    <property type="match status" value="1"/>
</dbReference>
<reference evidence="2 3" key="1">
    <citation type="submission" date="2020-07" db="EMBL/GenBank/DDBJ databases">
        <title>Sequencing the genomes of 1000 actinobacteria strains.</title>
        <authorList>
            <person name="Klenk H.-P."/>
        </authorList>
    </citation>
    <scope>NUCLEOTIDE SEQUENCE [LARGE SCALE GENOMIC DNA]</scope>
    <source>
        <strain evidence="2 3">DSM 103833</strain>
    </source>
</reference>
<dbReference type="EMBL" id="JACCFP010000001">
    <property type="protein sequence ID" value="NYJ00841.1"/>
    <property type="molecule type" value="Genomic_DNA"/>
</dbReference>
<sequence length="196" mass="20788">MPIAPDLRDLSNAAVRLAPLRPEDSAELFRALDDERVWAGGWSGGPAARPATAEGMRAVVDRLNEAGFAFAVRDAGSGALVGTASLLAVDLANERCMLGGAAYSPAVWGTPVNAGTNLALLGHAFDDCGLGRVEFQTDVLNGPMCGALEKMGATREGVLRRHKKRADGTFRDSVVFSILADDWPTVRERLERRVAG</sequence>
<evidence type="ECO:0000259" key="1">
    <source>
        <dbReference type="Pfam" id="PF13302"/>
    </source>
</evidence>
<dbReference type="Gene3D" id="3.40.630.30">
    <property type="match status" value="1"/>
</dbReference>
<comment type="caution">
    <text evidence="2">The sequence shown here is derived from an EMBL/GenBank/DDBJ whole genome shotgun (WGS) entry which is preliminary data.</text>
</comment>
<dbReference type="SUPFAM" id="SSF55729">
    <property type="entry name" value="Acyl-CoA N-acyltransferases (Nat)"/>
    <property type="match status" value="1"/>
</dbReference>
<evidence type="ECO:0000313" key="3">
    <source>
        <dbReference type="Proteomes" id="UP000530424"/>
    </source>
</evidence>
<keyword evidence="2" id="KW-0808">Transferase</keyword>
<keyword evidence="3" id="KW-1185">Reference proteome</keyword>
<dbReference type="PANTHER" id="PTHR43610:SF1">
    <property type="entry name" value="N-ACETYLTRANSFERASE DOMAIN-CONTAINING PROTEIN"/>
    <property type="match status" value="1"/>
</dbReference>
<dbReference type="AlphaFoldDB" id="A0A853C0Y8"/>
<gene>
    <name evidence="2" type="ORF">HNR19_001539</name>
</gene>
<proteinExistence type="predicted"/>
<dbReference type="Pfam" id="PF13302">
    <property type="entry name" value="Acetyltransf_3"/>
    <property type="match status" value="1"/>
</dbReference>
<feature type="domain" description="N-acetyltransferase" evidence="1">
    <location>
        <begin position="15"/>
        <end position="153"/>
    </location>
</feature>
<evidence type="ECO:0000313" key="2">
    <source>
        <dbReference type="EMBL" id="NYJ00841.1"/>
    </source>
</evidence>
<protein>
    <submittedName>
        <fullName evidence="2">RimJ/RimL family protein N-acetyltransferase</fullName>
    </submittedName>
</protein>
<dbReference type="RefSeq" id="WP_179667379.1">
    <property type="nucleotide sequence ID" value="NZ_JACCFP010000001.1"/>
</dbReference>
<name>A0A853C0Y8_9ACTN</name>
<dbReference type="GO" id="GO:0016747">
    <property type="term" value="F:acyltransferase activity, transferring groups other than amino-acyl groups"/>
    <property type="evidence" value="ECO:0007669"/>
    <property type="project" value="InterPro"/>
</dbReference>
<dbReference type="InterPro" id="IPR016181">
    <property type="entry name" value="Acyl_CoA_acyltransferase"/>
</dbReference>
<dbReference type="Proteomes" id="UP000530424">
    <property type="component" value="Unassembled WGS sequence"/>
</dbReference>